<evidence type="ECO:0000256" key="5">
    <source>
        <dbReference type="SAM" id="MobiDB-lite"/>
    </source>
</evidence>
<dbReference type="Pfam" id="PF03000">
    <property type="entry name" value="NPH3"/>
    <property type="match status" value="1"/>
</dbReference>
<evidence type="ECO:0000313" key="8">
    <source>
        <dbReference type="Proteomes" id="UP000504607"/>
    </source>
</evidence>
<feature type="domain" description="BTB" evidence="6">
    <location>
        <begin position="34"/>
        <end position="124"/>
    </location>
</feature>
<dbReference type="Pfam" id="PF00651">
    <property type="entry name" value="BTB"/>
    <property type="match status" value="1"/>
</dbReference>
<organism evidence="8 9">
    <name type="scientific">Elaeis guineensis var. tenera</name>
    <name type="common">Oil palm</name>
    <dbReference type="NCBI Taxonomy" id="51953"/>
    <lineage>
        <taxon>Eukaryota</taxon>
        <taxon>Viridiplantae</taxon>
        <taxon>Streptophyta</taxon>
        <taxon>Embryophyta</taxon>
        <taxon>Tracheophyta</taxon>
        <taxon>Spermatophyta</taxon>
        <taxon>Magnoliopsida</taxon>
        <taxon>Liliopsida</taxon>
        <taxon>Arecaceae</taxon>
        <taxon>Arecoideae</taxon>
        <taxon>Cocoseae</taxon>
        <taxon>Elaeidinae</taxon>
        <taxon>Elaeis</taxon>
    </lineage>
</organism>
<keyword evidence="4" id="KW-0175">Coiled coil</keyword>
<evidence type="ECO:0000256" key="3">
    <source>
        <dbReference type="PROSITE-ProRule" id="PRU00982"/>
    </source>
</evidence>
<feature type="domain" description="NPH3" evidence="7">
    <location>
        <begin position="253"/>
        <end position="543"/>
    </location>
</feature>
<dbReference type="InterPro" id="IPR000210">
    <property type="entry name" value="BTB/POZ_dom"/>
</dbReference>
<dbReference type="PROSITE" id="PS50097">
    <property type="entry name" value="BTB"/>
    <property type="match status" value="1"/>
</dbReference>
<dbReference type="GO" id="GO:0016567">
    <property type="term" value="P:protein ubiquitination"/>
    <property type="evidence" value="ECO:0007669"/>
    <property type="project" value="UniProtKB-UniPathway"/>
</dbReference>
<dbReference type="InParanoid" id="A0A6I9QHB2"/>
<proteinExistence type="inferred from homology"/>
<keyword evidence="8" id="KW-1185">Reference proteome</keyword>
<dbReference type="UniPathway" id="UPA00143"/>
<dbReference type="InterPro" id="IPR043454">
    <property type="entry name" value="NPH3/RPT2-like"/>
</dbReference>
<reference evidence="9" key="1">
    <citation type="submission" date="2025-08" db="UniProtKB">
        <authorList>
            <consortium name="RefSeq"/>
        </authorList>
    </citation>
    <scope>IDENTIFICATION</scope>
</reference>
<evidence type="ECO:0000259" key="6">
    <source>
        <dbReference type="PROSITE" id="PS50097"/>
    </source>
</evidence>
<evidence type="ECO:0000256" key="1">
    <source>
        <dbReference type="ARBA" id="ARBA00004906"/>
    </source>
</evidence>
<accession>A0A6I9QHB2</accession>
<dbReference type="RefSeq" id="XP_010909562.1">
    <property type="nucleotide sequence ID" value="XM_010911260.3"/>
</dbReference>
<keyword evidence="2" id="KW-0833">Ubl conjugation pathway</keyword>
<protein>
    <submittedName>
        <fullName evidence="9">BTB/POZ domain-containing protein At5g66560</fullName>
    </submittedName>
</protein>
<feature type="region of interest" description="Disordered" evidence="5">
    <location>
        <begin position="558"/>
        <end position="583"/>
    </location>
</feature>
<dbReference type="InterPro" id="IPR027356">
    <property type="entry name" value="NPH3_dom"/>
</dbReference>
<dbReference type="Gene3D" id="3.30.710.10">
    <property type="entry name" value="Potassium Channel Kv1.1, Chain A"/>
    <property type="match status" value="1"/>
</dbReference>
<dbReference type="SUPFAM" id="SSF54695">
    <property type="entry name" value="POZ domain"/>
    <property type="match status" value="1"/>
</dbReference>
<dbReference type="FunCoup" id="A0A6I9QHB2">
    <property type="interactions" value="946"/>
</dbReference>
<dbReference type="Proteomes" id="UP000504607">
    <property type="component" value="Unplaced"/>
</dbReference>
<dbReference type="GeneID" id="105035640"/>
<gene>
    <name evidence="9" type="primary">LOC105035640</name>
</gene>
<comment type="similarity">
    <text evidence="3">Belongs to the NPH3 family.</text>
</comment>
<dbReference type="OrthoDB" id="624345at2759"/>
<comment type="pathway">
    <text evidence="1">Protein modification; protein ubiquitination.</text>
</comment>
<dbReference type="PROSITE" id="PS51649">
    <property type="entry name" value="NPH3"/>
    <property type="match status" value="1"/>
</dbReference>
<evidence type="ECO:0000256" key="4">
    <source>
        <dbReference type="SAM" id="Coils"/>
    </source>
</evidence>
<dbReference type="PANTHER" id="PTHR32370">
    <property type="entry name" value="OS12G0117600 PROTEIN"/>
    <property type="match status" value="1"/>
</dbReference>
<name>A0A6I9QHB2_ELAGV</name>
<dbReference type="InterPro" id="IPR011333">
    <property type="entry name" value="SKP1/BTB/POZ_sf"/>
</dbReference>
<dbReference type="AlphaFoldDB" id="A0A6I9QHB2"/>
<sequence length="674" mass="74359">MKEDLGLGFLIGGMATEKPGSKGQAWFCTTGLPSDVVIEVDEMSFHLHKFPLMSKSKKLHQLITEREQNPRARTEGIEGGGEEEEIEEEEEDLHHIPLPDFPGGAEIFETAAKFCYGVKIDITARNAAPLRCAADYLEMTEEFSEENLISRTERFLAQSVLRSLKESVRTLKSCEDLLPLAEDLGISQRCIDSIAIRACSSDLSSLFGWPITEATAAGEPKTKSASSALWNGIDAGIRRKSGTRSIATSAVADSWFEDLTVLSLPMYKRVIAAMRAHDLSSEIIEGSLISYAKRSIPGISRTSRHHAPAKLASEPEQRELLETVISNLPQGKSSSLVTTRFLFGLLRTANILRASEACTTALERKIASQLEQAKLDDLLIPNYSYLVETLYDVDCVERIIGYFLEGLQERSAMVAAEDDGGELAIRSPPGNNNNNNDNPLLTVGKLVDGYLSEIASDANLRPEKFCDLALALPDHARVFDDGLYRAVDVYLKAHPRITEEEREKVSSVMACQKLTLEACTHAAQNERLPLRAVVQVLFFEQLQLRRAIAGTLAAAAAAAGDEEEEGPPPPPAAVAEGGRREGDTWRTAIRENQVMRLDMDSMRSRVRELERECSTMRKAIDKMDRIRGVGGGGERAGGWGSFTRRFGCKFTTQVCDSHQRTVVEPRKSRTERSP</sequence>
<feature type="coiled-coil region" evidence="4">
    <location>
        <begin position="592"/>
        <end position="626"/>
    </location>
</feature>
<dbReference type="KEGG" id="egu:105035640"/>
<evidence type="ECO:0000256" key="2">
    <source>
        <dbReference type="ARBA" id="ARBA00022786"/>
    </source>
</evidence>
<evidence type="ECO:0000259" key="7">
    <source>
        <dbReference type="PROSITE" id="PS51649"/>
    </source>
</evidence>
<dbReference type="SMART" id="SM00225">
    <property type="entry name" value="BTB"/>
    <property type="match status" value="1"/>
</dbReference>
<evidence type="ECO:0000313" key="9">
    <source>
        <dbReference type="RefSeq" id="XP_010909562.1"/>
    </source>
</evidence>